<evidence type="ECO:0000313" key="1">
    <source>
        <dbReference type="EMBL" id="KAK2138429.1"/>
    </source>
</evidence>
<organism evidence="1 2">
    <name type="scientific">Paralvinella palmiformis</name>
    <dbReference type="NCBI Taxonomy" id="53620"/>
    <lineage>
        <taxon>Eukaryota</taxon>
        <taxon>Metazoa</taxon>
        <taxon>Spiralia</taxon>
        <taxon>Lophotrochozoa</taxon>
        <taxon>Annelida</taxon>
        <taxon>Polychaeta</taxon>
        <taxon>Sedentaria</taxon>
        <taxon>Canalipalpata</taxon>
        <taxon>Terebellida</taxon>
        <taxon>Terebelliformia</taxon>
        <taxon>Alvinellidae</taxon>
        <taxon>Paralvinella</taxon>
    </lineage>
</organism>
<dbReference type="InterPro" id="IPR008979">
    <property type="entry name" value="Galactose-bd-like_sf"/>
</dbReference>
<dbReference type="EMBL" id="JAODUP010003054">
    <property type="protein sequence ID" value="KAK2138429.1"/>
    <property type="molecule type" value="Genomic_DNA"/>
</dbReference>
<sequence length="303" mass="33334">YCLYGDDSDCVFKCHCAVDSECDGGICPSGCDGAPLGYNWRGPACQIGNVGLHKSANMTVEGWYKDSYPATAALDGVSPGIISSSCAHPSLGNKPAEWWTDLGDVYKIYNITIYGRTDGSQERLQQFDLTVYNTSDNEILCGYHHDIINTYSTITCTRPVIGRYVHFKRKGGPDITMTALCEVVIIGHKYIDCSHCPVGVTCNDVTGCTQCHGSYPPDCKQKCESGYYGPNCQQQCGHCKDGVTCDNQNGRCHNGCQLWWIDDTCQIYIEGALKRMFFLSSVRQGSDPVFTFTTLLGTKPLTY</sequence>
<feature type="non-terminal residue" evidence="1">
    <location>
        <position position="303"/>
    </location>
</feature>
<gene>
    <name evidence="1" type="ORF">LSH36_3056g00018</name>
</gene>
<feature type="non-terminal residue" evidence="1">
    <location>
        <position position="1"/>
    </location>
</feature>
<dbReference type="AlphaFoldDB" id="A0AAD9MPQ5"/>
<protein>
    <recommendedName>
        <fullName evidence="3">Fucolectin tachylectin-4 pentraxin-1 domain-containing protein</fullName>
    </recommendedName>
</protein>
<dbReference type="Proteomes" id="UP001208570">
    <property type="component" value="Unassembled WGS sequence"/>
</dbReference>
<dbReference type="Pfam" id="PF22633">
    <property type="entry name" value="F5_F8_type_C_2"/>
    <property type="match status" value="1"/>
</dbReference>
<evidence type="ECO:0008006" key="3">
    <source>
        <dbReference type="Google" id="ProtNLM"/>
    </source>
</evidence>
<comment type="caution">
    <text evidence="1">The sequence shown here is derived from an EMBL/GenBank/DDBJ whole genome shotgun (WGS) entry which is preliminary data.</text>
</comment>
<accession>A0AAD9MPQ5</accession>
<proteinExistence type="predicted"/>
<name>A0AAD9MPQ5_9ANNE</name>
<dbReference type="Gene3D" id="2.60.120.260">
    <property type="entry name" value="Galactose-binding domain-like"/>
    <property type="match status" value="1"/>
</dbReference>
<dbReference type="PANTHER" id="PTHR26391">
    <property type="entry name" value="INACTIVE TYROSINE-PROTEIN KINASE 7"/>
    <property type="match status" value="1"/>
</dbReference>
<dbReference type="PANTHER" id="PTHR26391:SF18">
    <property type="entry name" value="PROTEIN KINASE RECEPTOR TIE-1, PUTATIVE-RELATED"/>
    <property type="match status" value="1"/>
</dbReference>
<evidence type="ECO:0000313" key="2">
    <source>
        <dbReference type="Proteomes" id="UP001208570"/>
    </source>
</evidence>
<reference evidence="1" key="1">
    <citation type="journal article" date="2023" name="Mol. Biol. Evol.">
        <title>Third-Generation Sequencing Reveals the Adaptive Role of the Epigenome in Three Deep-Sea Polychaetes.</title>
        <authorList>
            <person name="Perez M."/>
            <person name="Aroh O."/>
            <person name="Sun Y."/>
            <person name="Lan Y."/>
            <person name="Juniper S.K."/>
            <person name="Young C.R."/>
            <person name="Angers B."/>
            <person name="Qian P.Y."/>
        </authorList>
    </citation>
    <scope>NUCLEOTIDE SEQUENCE</scope>
    <source>
        <strain evidence="1">P08H-3</strain>
    </source>
</reference>
<keyword evidence="2" id="KW-1185">Reference proteome</keyword>
<dbReference type="SUPFAM" id="SSF49785">
    <property type="entry name" value="Galactose-binding domain-like"/>
    <property type="match status" value="1"/>
</dbReference>